<protein>
    <recommendedName>
        <fullName evidence="2">Glycosyltransferase</fullName>
    </recommendedName>
</protein>
<reference evidence="1" key="1">
    <citation type="journal article" date="2020" name="Nature">
        <title>Giant virus diversity and host interactions through global metagenomics.</title>
        <authorList>
            <person name="Schulz F."/>
            <person name="Roux S."/>
            <person name="Paez-Espino D."/>
            <person name="Jungbluth S."/>
            <person name="Walsh D.A."/>
            <person name="Denef V.J."/>
            <person name="McMahon K.D."/>
            <person name="Konstantinidis K.T."/>
            <person name="Eloe-Fadrosh E.A."/>
            <person name="Kyrpides N.C."/>
            <person name="Woyke T."/>
        </authorList>
    </citation>
    <scope>NUCLEOTIDE SEQUENCE</scope>
    <source>
        <strain evidence="1">GVMAG-M-3300023109-53</strain>
    </source>
</reference>
<sequence length="234" mass="27623">MDSSYNLYTNWEAYRLSDMLNVPMVRYGKSINNKYQNEYERYLHEYPKSIVSIYISKLNIENCTEEGTELKLLDKVIENQEFKIDIGDEIYIHLRLGDVVLADNDVRFKRKLSPREICINGLLLKYGINEMYYFYPWSHYFEKLKKLVKNGAPKIIKIVGGCHRKNKGIEESMEILKLYKIQLEKYGFKVEFKIGGNPDEDFILLSKAKYFIEGGGGYGKLIKNYRIFKKLDLE</sequence>
<evidence type="ECO:0000313" key="1">
    <source>
        <dbReference type="EMBL" id="QHT08845.1"/>
    </source>
</evidence>
<organism evidence="1">
    <name type="scientific">viral metagenome</name>
    <dbReference type="NCBI Taxonomy" id="1070528"/>
    <lineage>
        <taxon>unclassified sequences</taxon>
        <taxon>metagenomes</taxon>
        <taxon>organismal metagenomes</taxon>
    </lineage>
</organism>
<accession>A0A6C0CZG6</accession>
<proteinExistence type="predicted"/>
<name>A0A6C0CZG6_9ZZZZ</name>
<dbReference type="EMBL" id="MN739502">
    <property type="protein sequence ID" value="QHT08845.1"/>
    <property type="molecule type" value="Genomic_DNA"/>
</dbReference>
<evidence type="ECO:0008006" key="2">
    <source>
        <dbReference type="Google" id="ProtNLM"/>
    </source>
</evidence>
<dbReference type="AlphaFoldDB" id="A0A6C0CZG6"/>